<proteinExistence type="predicted"/>
<protein>
    <submittedName>
        <fullName evidence="4">RNA-binding protein</fullName>
    </submittedName>
</protein>
<dbReference type="InterPro" id="IPR012677">
    <property type="entry name" value="Nucleotide-bd_a/b_plait_sf"/>
</dbReference>
<dbReference type="InterPro" id="IPR000504">
    <property type="entry name" value="RRM_dom"/>
</dbReference>
<reference evidence="4 5" key="1">
    <citation type="submission" date="2015-09" db="EMBL/GenBank/DDBJ databases">
        <title>Draft genome sequence of Kouleothrix aurantiaca JCM 19913.</title>
        <authorList>
            <person name="Hemp J."/>
        </authorList>
    </citation>
    <scope>NUCLEOTIDE SEQUENCE [LARGE SCALE GENOMIC DNA]</scope>
    <source>
        <strain evidence="4 5">COM-B</strain>
    </source>
</reference>
<dbReference type="PANTHER" id="PTHR48027">
    <property type="entry name" value="HETEROGENEOUS NUCLEAR RIBONUCLEOPROTEIN 87F-RELATED"/>
    <property type="match status" value="1"/>
</dbReference>
<evidence type="ECO:0000259" key="3">
    <source>
        <dbReference type="PROSITE" id="PS50102"/>
    </source>
</evidence>
<gene>
    <name evidence="4" type="ORF">SE17_00380</name>
</gene>
<evidence type="ECO:0000256" key="2">
    <source>
        <dbReference type="SAM" id="MobiDB-lite"/>
    </source>
</evidence>
<dbReference type="SMART" id="SM00360">
    <property type="entry name" value="RRM"/>
    <property type="match status" value="1"/>
</dbReference>
<keyword evidence="1" id="KW-0694">RNA-binding</keyword>
<comment type="caution">
    <text evidence="4">The sequence shown here is derived from an EMBL/GenBank/DDBJ whole genome shotgun (WGS) entry which is preliminary data.</text>
</comment>
<dbReference type="AlphaFoldDB" id="A0A0P9DND2"/>
<name>A0A0P9DND2_9CHLR</name>
<keyword evidence="5" id="KW-1185">Reference proteome</keyword>
<organism evidence="4 5">
    <name type="scientific">Kouleothrix aurantiaca</name>
    <dbReference type="NCBI Taxonomy" id="186479"/>
    <lineage>
        <taxon>Bacteria</taxon>
        <taxon>Bacillati</taxon>
        <taxon>Chloroflexota</taxon>
        <taxon>Chloroflexia</taxon>
        <taxon>Chloroflexales</taxon>
        <taxon>Roseiflexineae</taxon>
        <taxon>Roseiflexaceae</taxon>
        <taxon>Kouleothrix</taxon>
    </lineage>
</organism>
<dbReference type="GO" id="GO:0003723">
    <property type="term" value="F:RNA binding"/>
    <property type="evidence" value="ECO:0007669"/>
    <property type="project" value="UniProtKB-KW"/>
</dbReference>
<accession>A0A0P9DND2</accession>
<feature type="region of interest" description="Disordered" evidence="2">
    <location>
        <begin position="73"/>
        <end position="97"/>
    </location>
</feature>
<sequence length="97" mass="10427">MKLYVGNLSFETNENDLQTAFASYGKVASVAIIRDKFSSDSRGFAFVEMDNNEEAMAAISGLAGTEVGGRVLTVNEARPRDDSQQRGGRYGGGGRRS</sequence>
<dbReference type="PROSITE" id="PS50102">
    <property type="entry name" value="RRM"/>
    <property type="match status" value="1"/>
</dbReference>
<dbReference type="InterPro" id="IPR052462">
    <property type="entry name" value="SLIRP/GR-RBP-like"/>
</dbReference>
<dbReference type="EMBL" id="LJCR01000003">
    <property type="protein sequence ID" value="KPV54982.1"/>
    <property type="molecule type" value="Genomic_DNA"/>
</dbReference>
<evidence type="ECO:0000256" key="1">
    <source>
        <dbReference type="ARBA" id="ARBA00022884"/>
    </source>
</evidence>
<evidence type="ECO:0000313" key="4">
    <source>
        <dbReference type="EMBL" id="KPV54982.1"/>
    </source>
</evidence>
<dbReference type="Gene3D" id="3.30.70.330">
    <property type="match status" value="1"/>
</dbReference>
<evidence type="ECO:0000313" key="5">
    <source>
        <dbReference type="Proteomes" id="UP000050509"/>
    </source>
</evidence>
<dbReference type="InterPro" id="IPR035979">
    <property type="entry name" value="RBD_domain_sf"/>
</dbReference>
<feature type="compositionally biased region" description="Gly residues" evidence="2">
    <location>
        <begin position="88"/>
        <end position="97"/>
    </location>
</feature>
<dbReference type="Proteomes" id="UP000050509">
    <property type="component" value="Unassembled WGS sequence"/>
</dbReference>
<dbReference type="Pfam" id="PF00076">
    <property type="entry name" value="RRM_1"/>
    <property type="match status" value="1"/>
</dbReference>
<dbReference type="SUPFAM" id="SSF54928">
    <property type="entry name" value="RNA-binding domain, RBD"/>
    <property type="match status" value="1"/>
</dbReference>
<feature type="domain" description="RRM" evidence="3">
    <location>
        <begin position="1"/>
        <end position="79"/>
    </location>
</feature>